<keyword evidence="1" id="KW-1133">Transmembrane helix</keyword>
<protein>
    <submittedName>
        <fullName evidence="2">Uncharacterized protein</fullName>
    </submittedName>
</protein>
<sequence length="87" mass="9977">MNKRQDSTTRIRQVVLGLIRIVLLIAFWLAVSELSQFLVWKWLGNKMQQIQITRVEQFMRNEDCAPALDALVAGKYLGEQVVTETVG</sequence>
<dbReference type="AlphaFoldDB" id="A0A0J1JQR7"/>
<organism evidence="2 3">
    <name type="scientific">Photobacterium aquae</name>
    <dbReference type="NCBI Taxonomy" id="1195763"/>
    <lineage>
        <taxon>Bacteria</taxon>
        <taxon>Pseudomonadati</taxon>
        <taxon>Pseudomonadota</taxon>
        <taxon>Gammaproteobacteria</taxon>
        <taxon>Vibrionales</taxon>
        <taxon>Vibrionaceae</taxon>
        <taxon>Photobacterium</taxon>
    </lineage>
</organism>
<keyword evidence="1" id="KW-0812">Transmembrane</keyword>
<keyword evidence="1" id="KW-0472">Membrane</keyword>
<dbReference type="PATRIC" id="fig|1195763.3.peg.2994"/>
<keyword evidence="3" id="KW-1185">Reference proteome</keyword>
<evidence type="ECO:0000313" key="2">
    <source>
        <dbReference type="EMBL" id="KLV04602.1"/>
    </source>
</evidence>
<evidence type="ECO:0000313" key="3">
    <source>
        <dbReference type="Proteomes" id="UP000036097"/>
    </source>
</evidence>
<evidence type="ECO:0000256" key="1">
    <source>
        <dbReference type="SAM" id="Phobius"/>
    </source>
</evidence>
<comment type="caution">
    <text evidence="2">The sequence shown here is derived from an EMBL/GenBank/DDBJ whole genome shotgun (WGS) entry which is preliminary data.</text>
</comment>
<dbReference type="Proteomes" id="UP000036097">
    <property type="component" value="Unassembled WGS sequence"/>
</dbReference>
<dbReference type="STRING" id="1195763.ABT56_14135"/>
<name>A0A0J1JQR7_9GAMM</name>
<gene>
    <name evidence="2" type="ORF">ABT56_14135</name>
</gene>
<dbReference type="EMBL" id="LDOT01000021">
    <property type="protein sequence ID" value="KLV04602.1"/>
    <property type="molecule type" value="Genomic_DNA"/>
</dbReference>
<reference evidence="2 3" key="1">
    <citation type="submission" date="2015-05" db="EMBL/GenBank/DDBJ databases">
        <title>Photobacterium galathea sp. nov.</title>
        <authorList>
            <person name="Machado H."/>
            <person name="Gram L."/>
        </authorList>
    </citation>
    <scope>NUCLEOTIDE SEQUENCE [LARGE SCALE GENOMIC DNA]</scope>
    <source>
        <strain evidence="2 3">CGMCC 1.12159</strain>
    </source>
</reference>
<dbReference type="RefSeq" id="WP_047879538.1">
    <property type="nucleotide sequence ID" value="NZ_LDOT01000021.1"/>
</dbReference>
<accession>A0A0J1JQR7</accession>
<feature type="transmembrane region" description="Helical" evidence="1">
    <location>
        <begin position="21"/>
        <end position="43"/>
    </location>
</feature>
<proteinExistence type="predicted"/>